<accession>A0A0R2P0A9</accession>
<evidence type="ECO:0000313" key="5">
    <source>
        <dbReference type="EMBL" id="KRO28410.1"/>
    </source>
</evidence>
<comment type="similarity">
    <text evidence="1">Belongs to the glycosyl hydrolase 73 family.</text>
</comment>
<dbReference type="GO" id="GO:0004040">
    <property type="term" value="F:amidase activity"/>
    <property type="evidence" value="ECO:0007669"/>
    <property type="project" value="InterPro"/>
</dbReference>
<proteinExistence type="inferred from homology"/>
<dbReference type="InterPro" id="IPR051056">
    <property type="entry name" value="Glycosyl_Hydrolase_73"/>
</dbReference>
<name>A0A0R2P0A9_9LACO</name>
<dbReference type="SMART" id="SM00047">
    <property type="entry name" value="LYZ2"/>
    <property type="match status" value="1"/>
</dbReference>
<gene>
    <name evidence="5" type="ORF">DY78_GL002404</name>
</gene>
<comment type="caution">
    <text evidence="5">The sequence shown here is derived from an EMBL/GenBank/DDBJ whole genome shotgun (WGS) entry which is preliminary data.</text>
</comment>
<dbReference type="InterPro" id="IPR002901">
    <property type="entry name" value="MGlyc_endo_b_GlcNAc-like_dom"/>
</dbReference>
<keyword evidence="3" id="KW-0812">Transmembrane</keyword>
<feature type="transmembrane region" description="Helical" evidence="3">
    <location>
        <begin position="25"/>
        <end position="44"/>
    </location>
</feature>
<keyword evidence="6" id="KW-1185">Reference proteome</keyword>
<dbReference type="Gene3D" id="4.10.80.30">
    <property type="entry name" value="DNA polymerase, domain 6"/>
    <property type="match status" value="1"/>
</dbReference>
<evidence type="ECO:0000256" key="2">
    <source>
        <dbReference type="ARBA" id="ARBA00022801"/>
    </source>
</evidence>
<keyword evidence="3" id="KW-0472">Membrane</keyword>
<dbReference type="PANTHER" id="PTHR33308">
    <property type="entry name" value="PEPTIDOGLYCAN HYDROLASE FLGJ"/>
    <property type="match status" value="1"/>
</dbReference>
<evidence type="ECO:0000256" key="1">
    <source>
        <dbReference type="ARBA" id="ARBA00010266"/>
    </source>
</evidence>
<dbReference type="AlphaFoldDB" id="A0A0R2P0A9"/>
<keyword evidence="3" id="KW-1133">Transmembrane helix</keyword>
<feature type="domain" description="Mannosyl-glycoprotein endo-beta-N-acetylglucosamidase-like" evidence="4">
    <location>
        <begin position="57"/>
        <end position="213"/>
    </location>
</feature>
<protein>
    <submittedName>
        <fullName evidence="5">Muramidase</fullName>
    </submittedName>
</protein>
<reference evidence="5 6" key="1">
    <citation type="journal article" date="2015" name="Genome Announc.">
        <title>Expanding the biotechnology potential of lactobacilli through comparative genomics of 213 strains and associated genera.</title>
        <authorList>
            <person name="Sun Z."/>
            <person name="Harris H.M."/>
            <person name="McCann A."/>
            <person name="Guo C."/>
            <person name="Argimon S."/>
            <person name="Zhang W."/>
            <person name="Yang X."/>
            <person name="Jeffery I.B."/>
            <person name="Cooney J.C."/>
            <person name="Kagawa T.F."/>
            <person name="Liu W."/>
            <person name="Song Y."/>
            <person name="Salvetti E."/>
            <person name="Wrobel A."/>
            <person name="Rasinkangas P."/>
            <person name="Parkhill J."/>
            <person name="Rea M.C."/>
            <person name="O'Sullivan O."/>
            <person name="Ritari J."/>
            <person name="Douillard F.P."/>
            <person name="Paul Ross R."/>
            <person name="Yang R."/>
            <person name="Briner A.E."/>
            <person name="Felis G.E."/>
            <person name="de Vos W.M."/>
            <person name="Barrangou R."/>
            <person name="Klaenhammer T.R."/>
            <person name="Caufield P.W."/>
            <person name="Cui Y."/>
            <person name="Zhang H."/>
            <person name="O'Toole P.W."/>
        </authorList>
    </citation>
    <scope>NUCLEOTIDE SEQUENCE [LARGE SCALE GENOMIC DNA]</scope>
    <source>
        <strain evidence="5 6">DSM 21115</strain>
    </source>
</reference>
<evidence type="ECO:0000259" key="4">
    <source>
        <dbReference type="SMART" id="SM00047"/>
    </source>
</evidence>
<dbReference type="RefSeq" id="WP_024624125.1">
    <property type="nucleotide sequence ID" value="NZ_AYGX02000043.1"/>
</dbReference>
<dbReference type="Proteomes" id="UP000050920">
    <property type="component" value="Unassembled WGS sequence"/>
</dbReference>
<keyword evidence="2" id="KW-0378">Hydrolase</keyword>
<sequence>MAKKRRRTRRKKAVSKGFMTRNGRIQWLNVVVVFALMAGLVWVIQRNWPRTAKAVPPTTVNTHSGFIKKVAPAAQQMQTKYHVLASITLSQAILESDWGQSANARQNNNLFGVKASANQRGKMMLTSEYYDGKYQKVKQRFVVYDSWQASIVGHAKTLANGTTWDSNHYAAVIAAKNYRTAAKALQAAGYATDPSYAQKLINIIQKYDLQRYDRK</sequence>
<evidence type="ECO:0000313" key="6">
    <source>
        <dbReference type="Proteomes" id="UP000050920"/>
    </source>
</evidence>
<dbReference type="PANTHER" id="PTHR33308:SF9">
    <property type="entry name" value="PEPTIDOGLYCAN HYDROLASE FLGJ"/>
    <property type="match status" value="1"/>
</dbReference>
<organism evidence="5 6">
    <name type="scientific">Lactiplantibacillus fabifermentans DSM 21115</name>
    <dbReference type="NCBI Taxonomy" id="1413187"/>
    <lineage>
        <taxon>Bacteria</taxon>
        <taxon>Bacillati</taxon>
        <taxon>Bacillota</taxon>
        <taxon>Bacilli</taxon>
        <taxon>Lactobacillales</taxon>
        <taxon>Lactobacillaceae</taxon>
        <taxon>Lactiplantibacillus</taxon>
    </lineage>
</organism>
<evidence type="ECO:0000256" key="3">
    <source>
        <dbReference type="SAM" id="Phobius"/>
    </source>
</evidence>
<dbReference type="EMBL" id="AYGX02000043">
    <property type="protein sequence ID" value="KRO28410.1"/>
    <property type="molecule type" value="Genomic_DNA"/>
</dbReference>
<dbReference type="Pfam" id="PF01832">
    <property type="entry name" value="Glucosaminidase"/>
    <property type="match status" value="1"/>
</dbReference>
<dbReference type="Gene3D" id="1.10.530.10">
    <property type="match status" value="1"/>
</dbReference>